<comment type="caution">
    <text evidence="2">The sequence shown here is derived from an EMBL/GenBank/DDBJ whole genome shotgun (WGS) entry which is preliminary data.</text>
</comment>
<gene>
    <name evidence="2" type="ORF">ACFOZY_08315</name>
</gene>
<evidence type="ECO:0000313" key="2">
    <source>
        <dbReference type="EMBL" id="MFC4410426.1"/>
    </source>
</evidence>
<feature type="domain" description="Peptidase M20 dimerisation" evidence="1">
    <location>
        <begin position="178"/>
        <end position="266"/>
    </location>
</feature>
<dbReference type="SUPFAM" id="SSF53187">
    <property type="entry name" value="Zn-dependent exopeptidases"/>
    <property type="match status" value="1"/>
</dbReference>
<reference evidence="3" key="1">
    <citation type="journal article" date="2019" name="Int. J. Syst. Evol. Microbiol.">
        <title>The Global Catalogue of Microorganisms (GCM) 10K type strain sequencing project: providing services to taxonomists for standard genome sequencing and annotation.</title>
        <authorList>
            <consortium name="The Broad Institute Genomics Platform"/>
            <consortium name="The Broad Institute Genome Sequencing Center for Infectious Disease"/>
            <person name="Wu L."/>
            <person name="Ma J."/>
        </authorList>
    </citation>
    <scope>NUCLEOTIDE SEQUENCE [LARGE SCALE GENOMIC DNA]</scope>
    <source>
        <strain evidence="3">CCUG 59778</strain>
    </source>
</reference>
<dbReference type="InterPro" id="IPR002933">
    <property type="entry name" value="Peptidase_M20"/>
</dbReference>
<dbReference type="InterPro" id="IPR036264">
    <property type="entry name" value="Bact_exopeptidase_dim_dom"/>
</dbReference>
<organism evidence="2 3">
    <name type="scientific">Chungangia koreensis</name>
    <dbReference type="NCBI Taxonomy" id="752657"/>
    <lineage>
        <taxon>Bacteria</taxon>
        <taxon>Bacillati</taxon>
        <taxon>Bacillota</taxon>
        <taxon>Bacilli</taxon>
        <taxon>Lactobacillales</taxon>
        <taxon>Chungangia</taxon>
    </lineage>
</organism>
<sequence>MKRIIEEIRPTVENVFEHLHTHPEISWEEVETTKYLKHFLEKEGFKVETFNDTTGLVVTVGEGKPVIGIRTDIDALWQEVDGVYRANHSCGHDAHMSIAVGSLLALKKLRFPEKGTVKVLFQPAEEKGTGALSFIDKGLIDDIDYLYGVHLRPGIETEDGKASPAIIHGAAKLIRGSIKGTDAHGARPHEGQNAIEVMALLVNAIQSIHLNPMVPHSAKVTMFQAGGQSGNIIPGNGVFSIDARAQSNEVMVELYSRIIDAMNKVAQMTGVEITHEVTANIAAAQVDDTAVHLMAKAISDSLGEEHLVPPAVTPGGEDFHFYTLKRPSVKATMLGLGCGLEPGLHHPVMTFNRERILTGIEIMVRTVQYTFDLIEQEAPLV</sequence>
<keyword evidence="3" id="KW-1185">Reference proteome</keyword>
<name>A0ABV8X3S7_9LACT</name>
<evidence type="ECO:0000259" key="1">
    <source>
        <dbReference type="Pfam" id="PF07687"/>
    </source>
</evidence>
<evidence type="ECO:0000313" key="3">
    <source>
        <dbReference type="Proteomes" id="UP001595817"/>
    </source>
</evidence>
<dbReference type="Pfam" id="PF07687">
    <property type="entry name" value="M20_dimer"/>
    <property type="match status" value="1"/>
</dbReference>
<protein>
    <submittedName>
        <fullName evidence="2">M20 peptidase aminoacylase family protein</fullName>
    </submittedName>
</protein>
<dbReference type="InterPro" id="IPR037484">
    <property type="entry name" value="AmhX-like"/>
</dbReference>
<dbReference type="NCBIfam" id="TIGR01891">
    <property type="entry name" value="amidohydrolases"/>
    <property type="match status" value="1"/>
</dbReference>
<dbReference type="Proteomes" id="UP001595817">
    <property type="component" value="Unassembled WGS sequence"/>
</dbReference>
<dbReference type="RefSeq" id="WP_378154248.1">
    <property type="nucleotide sequence ID" value="NZ_JBHSEC010000014.1"/>
</dbReference>
<dbReference type="PANTHER" id="PTHR11014:SF122">
    <property type="entry name" value="AMIDOHYDROLASE AMHX"/>
    <property type="match status" value="1"/>
</dbReference>
<dbReference type="PANTHER" id="PTHR11014">
    <property type="entry name" value="PEPTIDASE M20 FAMILY MEMBER"/>
    <property type="match status" value="1"/>
</dbReference>
<dbReference type="Pfam" id="PF01546">
    <property type="entry name" value="Peptidase_M20"/>
    <property type="match status" value="1"/>
</dbReference>
<dbReference type="Gene3D" id="3.30.70.360">
    <property type="match status" value="1"/>
</dbReference>
<proteinExistence type="predicted"/>
<dbReference type="InterPro" id="IPR017439">
    <property type="entry name" value="Amidohydrolase"/>
</dbReference>
<dbReference type="CDD" id="cd08018">
    <property type="entry name" value="M20_Acy1_amhX-like"/>
    <property type="match status" value="1"/>
</dbReference>
<accession>A0ABV8X3S7</accession>
<dbReference type="PIRSF" id="PIRSF005962">
    <property type="entry name" value="Pept_M20D_amidohydro"/>
    <property type="match status" value="1"/>
</dbReference>
<dbReference type="EMBL" id="JBHSEC010000014">
    <property type="protein sequence ID" value="MFC4410426.1"/>
    <property type="molecule type" value="Genomic_DNA"/>
</dbReference>
<dbReference type="InterPro" id="IPR011650">
    <property type="entry name" value="Peptidase_M20_dimer"/>
</dbReference>
<dbReference type="Gene3D" id="3.40.630.10">
    <property type="entry name" value="Zn peptidases"/>
    <property type="match status" value="1"/>
</dbReference>
<dbReference type="SUPFAM" id="SSF55031">
    <property type="entry name" value="Bacterial exopeptidase dimerisation domain"/>
    <property type="match status" value="1"/>
</dbReference>